<evidence type="ECO:0000256" key="1">
    <source>
        <dbReference type="ARBA" id="ARBA00022729"/>
    </source>
</evidence>
<dbReference type="AlphaFoldDB" id="A0A645EX87"/>
<proteinExistence type="predicted"/>
<organism evidence="3">
    <name type="scientific">bioreactor metagenome</name>
    <dbReference type="NCBI Taxonomy" id="1076179"/>
    <lineage>
        <taxon>unclassified sequences</taxon>
        <taxon>metagenomes</taxon>
        <taxon>ecological metagenomes</taxon>
    </lineage>
</organism>
<dbReference type="Gene3D" id="2.20.230.10">
    <property type="entry name" value="Resuscitation-promoting factor rpfb"/>
    <property type="match status" value="1"/>
</dbReference>
<comment type="caution">
    <text evidence="3">The sequence shown here is derived from an EMBL/GenBank/DDBJ whole genome shotgun (WGS) entry which is preliminary data.</text>
</comment>
<dbReference type="EMBL" id="VSSQ01052587">
    <property type="protein sequence ID" value="MPN06658.1"/>
    <property type="molecule type" value="Genomic_DNA"/>
</dbReference>
<dbReference type="CDD" id="cd22786">
    <property type="entry name" value="DPBB_YuiC-like"/>
    <property type="match status" value="1"/>
</dbReference>
<accession>A0A645EX87</accession>
<name>A0A645EX87_9ZZZZ</name>
<gene>
    <name evidence="3" type="ORF">SDC9_153914</name>
</gene>
<feature type="domain" description="G5" evidence="2">
    <location>
        <begin position="53"/>
        <end position="132"/>
    </location>
</feature>
<dbReference type="PANTHER" id="PTHR39160">
    <property type="entry name" value="CELL WALL-BINDING PROTEIN YOCH"/>
    <property type="match status" value="1"/>
</dbReference>
<dbReference type="Gene3D" id="2.40.40.10">
    <property type="entry name" value="RlpA-like domain"/>
    <property type="match status" value="1"/>
</dbReference>
<dbReference type="InterPro" id="IPR010611">
    <property type="entry name" value="3D_dom"/>
</dbReference>
<dbReference type="Pfam" id="PF06725">
    <property type="entry name" value="3D"/>
    <property type="match status" value="1"/>
</dbReference>
<dbReference type="PROSITE" id="PS51109">
    <property type="entry name" value="G5"/>
    <property type="match status" value="1"/>
</dbReference>
<keyword evidence="1" id="KW-0732">Signal</keyword>
<sequence length="235" mass="25623">MPVKVWVAGESTEYSIGRGTVKEVLQALDIDYRDCTVYPSLDAKPVPGMEINILDSDTRIEEEKRSIPFVVERRQDSHLALGEEKTLAAGQNGEKIITVSYTNIDGKMVKRELGETITVEPQSEIVAVGTNKTVETSRGNVSYRMVKTMEATAYTAADGDGNGITSIGLTAKHGIIAVDPHVIPYGTRVYIPGYGFAVAGDTGGAIIGNRIDLFMDSYHDAISFGRRNVEMYILE</sequence>
<dbReference type="Pfam" id="PF07501">
    <property type="entry name" value="G5"/>
    <property type="match status" value="1"/>
</dbReference>
<dbReference type="GO" id="GO:0009254">
    <property type="term" value="P:peptidoglycan turnover"/>
    <property type="evidence" value="ECO:0007669"/>
    <property type="project" value="InterPro"/>
</dbReference>
<protein>
    <recommendedName>
        <fullName evidence="2">G5 domain-containing protein</fullName>
    </recommendedName>
</protein>
<dbReference type="GO" id="GO:0019867">
    <property type="term" value="C:outer membrane"/>
    <property type="evidence" value="ECO:0007669"/>
    <property type="project" value="InterPro"/>
</dbReference>
<dbReference type="InterPro" id="IPR051933">
    <property type="entry name" value="Resuscitation_pf_RpfB"/>
</dbReference>
<dbReference type="InterPro" id="IPR011098">
    <property type="entry name" value="G5_dom"/>
</dbReference>
<reference evidence="3" key="1">
    <citation type="submission" date="2019-08" db="EMBL/GenBank/DDBJ databases">
        <authorList>
            <person name="Kucharzyk K."/>
            <person name="Murdoch R.W."/>
            <person name="Higgins S."/>
            <person name="Loffler F."/>
        </authorList>
    </citation>
    <scope>NUCLEOTIDE SEQUENCE</scope>
</reference>
<dbReference type="InterPro" id="IPR036908">
    <property type="entry name" value="RlpA-like_sf"/>
</dbReference>
<dbReference type="PANTHER" id="PTHR39160:SF4">
    <property type="entry name" value="RESUSCITATION-PROMOTING FACTOR RPFB"/>
    <property type="match status" value="1"/>
</dbReference>
<dbReference type="SMART" id="SM01208">
    <property type="entry name" value="G5"/>
    <property type="match status" value="1"/>
</dbReference>
<dbReference type="GO" id="GO:0004553">
    <property type="term" value="F:hydrolase activity, hydrolyzing O-glycosyl compounds"/>
    <property type="evidence" value="ECO:0007669"/>
    <property type="project" value="InterPro"/>
</dbReference>
<dbReference type="SUPFAM" id="SSF50685">
    <property type="entry name" value="Barwin-like endoglucanases"/>
    <property type="match status" value="1"/>
</dbReference>
<evidence type="ECO:0000259" key="2">
    <source>
        <dbReference type="PROSITE" id="PS51109"/>
    </source>
</evidence>
<evidence type="ECO:0000313" key="3">
    <source>
        <dbReference type="EMBL" id="MPN06658.1"/>
    </source>
</evidence>